<dbReference type="Pfam" id="PF26204">
    <property type="entry name" value="Med14_fung"/>
    <property type="match status" value="1"/>
</dbReference>
<name>A0A2D3V542_9PEZI</name>
<evidence type="ECO:0000256" key="7">
    <source>
        <dbReference type="ARBA" id="ARBA00023242"/>
    </source>
</evidence>
<feature type="compositionally biased region" description="Basic and acidic residues" evidence="10">
    <location>
        <begin position="987"/>
        <end position="999"/>
    </location>
</feature>
<protein>
    <recommendedName>
        <fullName evidence="3 9">Mediator of RNA polymerase II transcription subunit 14</fullName>
    </recommendedName>
    <alternativeName>
        <fullName evidence="8 9">Mediator complex subunit 14</fullName>
    </alternativeName>
</protein>
<dbReference type="GO" id="GO:0016592">
    <property type="term" value="C:mediator complex"/>
    <property type="evidence" value="ECO:0007669"/>
    <property type="project" value="UniProtKB-UniRule"/>
</dbReference>
<accession>A0A2D3V542</accession>
<evidence type="ECO:0000313" key="13">
    <source>
        <dbReference type="Proteomes" id="UP000225277"/>
    </source>
</evidence>
<reference evidence="12 13" key="1">
    <citation type="submission" date="2016-03" db="EMBL/GenBank/DDBJ databases">
        <authorList>
            <person name="Ploux O."/>
        </authorList>
    </citation>
    <scope>NUCLEOTIDE SEQUENCE [LARGE SCALE GENOMIC DNA]</scope>
    <source>
        <strain evidence="12 13">URUG2</strain>
    </source>
</reference>
<comment type="subunit">
    <text evidence="9">Component of the Mediator complex.</text>
</comment>
<keyword evidence="7 9" id="KW-0539">Nucleus</keyword>
<keyword evidence="13" id="KW-1185">Reference proteome</keyword>
<evidence type="ECO:0000256" key="5">
    <source>
        <dbReference type="ARBA" id="ARBA00023159"/>
    </source>
</evidence>
<dbReference type="AlphaFoldDB" id="A0A2D3V542"/>
<dbReference type="GO" id="GO:0070847">
    <property type="term" value="C:core mediator complex"/>
    <property type="evidence" value="ECO:0007669"/>
    <property type="project" value="TreeGrafter"/>
</dbReference>
<evidence type="ECO:0000313" key="12">
    <source>
        <dbReference type="EMBL" id="CZT18656.1"/>
    </source>
</evidence>
<dbReference type="InterPro" id="IPR055122">
    <property type="entry name" value="Med14_N"/>
</dbReference>
<feature type="region of interest" description="Disordered" evidence="10">
    <location>
        <begin position="966"/>
        <end position="999"/>
    </location>
</feature>
<evidence type="ECO:0000256" key="6">
    <source>
        <dbReference type="ARBA" id="ARBA00023163"/>
    </source>
</evidence>
<dbReference type="EMBL" id="FJUY01000006">
    <property type="protein sequence ID" value="CZT18656.1"/>
    <property type="molecule type" value="Genomic_DNA"/>
</dbReference>
<dbReference type="GeneID" id="35599674"/>
<proteinExistence type="inferred from homology"/>
<dbReference type="PANTHER" id="PTHR12809">
    <property type="entry name" value="MEDIATOR COMPLEX SUBUNIT"/>
    <property type="match status" value="1"/>
</dbReference>
<gene>
    <name evidence="12" type="ORF">RCC_04500</name>
</gene>
<evidence type="ECO:0000256" key="4">
    <source>
        <dbReference type="ARBA" id="ARBA00023015"/>
    </source>
</evidence>
<organism evidence="12 13">
    <name type="scientific">Ramularia collo-cygni</name>
    <dbReference type="NCBI Taxonomy" id="112498"/>
    <lineage>
        <taxon>Eukaryota</taxon>
        <taxon>Fungi</taxon>
        <taxon>Dikarya</taxon>
        <taxon>Ascomycota</taxon>
        <taxon>Pezizomycotina</taxon>
        <taxon>Dothideomycetes</taxon>
        <taxon>Dothideomycetidae</taxon>
        <taxon>Mycosphaerellales</taxon>
        <taxon>Mycosphaerellaceae</taxon>
        <taxon>Ramularia</taxon>
    </lineage>
</organism>
<dbReference type="PANTHER" id="PTHR12809:SF2">
    <property type="entry name" value="MEDIATOR OF RNA POLYMERASE II TRANSCRIPTION SUBUNIT 14"/>
    <property type="match status" value="1"/>
</dbReference>
<dbReference type="InterPro" id="IPR013947">
    <property type="entry name" value="Mediator_Med14"/>
</dbReference>
<comment type="subcellular location">
    <subcellularLocation>
        <location evidence="1 9">Nucleus</location>
    </subcellularLocation>
</comment>
<evidence type="ECO:0000256" key="8">
    <source>
        <dbReference type="ARBA" id="ARBA00032007"/>
    </source>
</evidence>
<evidence type="ECO:0000256" key="2">
    <source>
        <dbReference type="ARBA" id="ARBA00007813"/>
    </source>
</evidence>
<evidence type="ECO:0000256" key="1">
    <source>
        <dbReference type="ARBA" id="ARBA00004123"/>
    </source>
</evidence>
<dbReference type="GO" id="GO:0003712">
    <property type="term" value="F:transcription coregulator activity"/>
    <property type="evidence" value="ECO:0007669"/>
    <property type="project" value="UniProtKB-UniRule"/>
</dbReference>
<evidence type="ECO:0000256" key="10">
    <source>
        <dbReference type="SAM" id="MobiDB-lite"/>
    </source>
</evidence>
<sequence>MTKGLPTPPEIDQSWRQSDANKPMGVMMERLAQQCMADLNDTLTKMAEAPQAPAQANGIVPHATDTSEASLSRKRALIEFAHNQRDRFIKTLVLSDWARNADDMARLVDIKVWQEKQVAAQHAAMRFIGTMKTNMAGAKMPNPNIEGALELLATGKASHIPDLGYLPPKRLTAKQLLRTLQDMNVALATRLNLHEELPFHFNDFSIANGRATFQVPQEFEVDLSVADEDTSTPFYFIDIRFLFNPAPTLSDEGLRGVLENHANIALAKDGTKGCYDLIHNFVLTHKINVLRDQTFNLLREKWFDCLVVELKKRVLIIQYWSIMPGPKSWLEIGVSTGRRQAKRAQAATPQLAVRWFRNGKEATLEEDAIHVDWQDISAEAVLAVTTAKHVSWMLGTIKDRLRKLSSATNKLTINLTTSASNPEACSLALSLPGLRIPLTVKLSGVTGRWSISPATSSTARVEHAINADHTSDIATSLVQLLAQLVQERVGKAAELAGWKSIPRQALVPLTSASVVALFGTGVIARSIYRCSVGWGDSWALVVTFGLAGEKWWASRLEQSTSDSKLRVIAEARRISANLFTDCSVSRAQLLRVEKSAAAEISMAVLTQELREQSIRFKVETTTPLDARSADAGPERPSTSSTAVVFDAAPLVKSGPDATPRTLKTDVIRLIHTGVSVIESADGEQSGMRHSIRLTVKPGSLGHLQTYLATKNRDSDIAMNKSGALALQLMTPFGQRYTQRIRARLEACGRFNEYLTILNMYKHRVLKLNLRRFEFVYSEEPRLTATLNFDGNDGGLPVSLKLGPANTNPHHRGRVQMELALNSLSKKAPPAAFHTMLRILTSTIPAFQTFDKIEISRPVGSVAIHIHSPLAFVVEYKAPLPACKIILHLRSRAKGFHWKVGTPLGENDGRGLPDPVRFAFLKLCQDRGEGWFGDGKAACVVEMPGIVEVLMRVDGIMREFGGAEADKGNALDASENGGQDATTFKSAGKKDPRQEIIELD</sequence>
<dbReference type="Pfam" id="PF08638">
    <property type="entry name" value="Med14"/>
    <property type="match status" value="1"/>
</dbReference>
<feature type="domain" description="Mediator complex subunit MED14 N-terminal" evidence="11">
    <location>
        <begin position="23"/>
        <end position="227"/>
    </location>
</feature>
<comment type="similarity">
    <text evidence="2 9">Belongs to the Mediator complex subunit 14 family.</text>
</comment>
<evidence type="ECO:0000256" key="3">
    <source>
        <dbReference type="ARBA" id="ARBA00019619"/>
    </source>
</evidence>
<evidence type="ECO:0000259" key="11">
    <source>
        <dbReference type="Pfam" id="PF08638"/>
    </source>
</evidence>
<dbReference type="STRING" id="112498.A0A2D3V542"/>
<evidence type="ECO:0000256" key="9">
    <source>
        <dbReference type="RuleBase" id="RU365082"/>
    </source>
</evidence>
<dbReference type="GO" id="GO:0006357">
    <property type="term" value="P:regulation of transcription by RNA polymerase II"/>
    <property type="evidence" value="ECO:0007669"/>
    <property type="project" value="InterPro"/>
</dbReference>
<keyword evidence="4 9" id="KW-0805">Transcription regulation</keyword>
<keyword evidence="6 9" id="KW-0804">Transcription</keyword>
<dbReference type="RefSeq" id="XP_023625546.1">
    <property type="nucleotide sequence ID" value="XM_023769778.1"/>
</dbReference>
<comment type="function">
    <text evidence="9">Component of the Mediator complex, a coactivator involved in the regulated transcription of nearly all RNA polymerase II-dependent genes. Mediator functions as a bridge to convey information from gene-specific regulatory proteins to the basal RNA polymerase II transcription machinery. Mediator is recruited to promoters by direct interactions with regulatory proteins and serves as a scaffold for the assembly of a functional preinitiation complex with RNA polymerase II and the general transcription factors.</text>
</comment>
<keyword evidence="5 9" id="KW-0010">Activator</keyword>
<feature type="compositionally biased region" description="Polar residues" evidence="10">
    <location>
        <begin position="975"/>
        <end position="984"/>
    </location>
</feature>
<dbReference type="OrthoDB" id="205099at2759"/>
<dbReference type="Proteomes" id="UP000225277">
    <property type="component" value="Unassembled WGS sequence"/>
</dbReference>